<feature type="transmembrane region" description="Helical" evidence="1">
    <location>
        <begin position="62"/>
        <end position="81"/>
    </location>
</feature>
<organism evidence="2">
    <name type="scientific">marine sediment metagenome</name>
    <dbReference type="NCBI Taxonomy" id="412755"/>
    <lineage>
        <taxon>unclassified sequences</taxon>
        <taxon>metagenomes</taxon>
        <taxon>ecological metagenomes</taxon>
    </lineage>
</organism>
<feature type="transmembrane region" description="Helical" evidence="1">
    <location>
        <begin position="20"/>
        <end position="41"/>
    </location>
</feature>
<protein>
    <submittedName>
        <fullName evidence="2">Uncharacterized protein</fullName>
    </submittedName>
</protein>
<name>A0A0F9GIR2_9ZZZZ</name>
<sequence length="84" mass="9463">MNTFQAWFELALETVQRESYYSIYLAVVATWFAYMGLRGLVAKETRGFGWRRGPALDREAEVTGQIWLVVAATLGAAALLFKLT</sequence>
<accession>A0A0F9GIR2</accession>
<dbReference type="EMBL" id="LAZR01028291">
    <property type="protein sequence ID" value="KKL63062.1"/>
    <property type="molecule type" value="Genomic_DNA"/>
</dbReference>
<evidence type="ECO:0000313" key="2">
    <source>
        <dbReference type="EMBL" id="KKL63062.1"/>
    </source>
</evidence>
<reference evidence="2" key="1">
    <citation type="journal article" date="2015" name="Nature">
        <title>Complex archaea that bridge the gap between prokaryotes and eukaryotes.</title>
        <authorList>
            <person name="Spang A."/>
            <person name="Saw J.H."/>
            <person name="Jorgensen S.L."/>
            <person name="Zaremba-Niedzwiedzka K."/>
            <person name="Martijn J."/>
            <person name="Lind A.E."/>
            <person name="van Eijk R."/>
            <person name="Schleper C."/>
            <person name="Guy L."/>
            <person name="Ettema T.J."/>
        </authorList>
    </citation>
    <scope>NUCLEOTIDE SEQUENCE</scope>
</reference>
<keyword evidence="1" id="KW-0812">Transmembrane</keyword>
<evidence type="ECO:0000256" key="1">
    <source>
        <dbReference type="SAM" id="Phobius"/>
    </source>
</evidence>
<keyword evidence="1" id="KW-0472">Membrane</keyword>
<gene>
    <name evidence="2" type="ORF">LCGC14_2178850</name>
</gene>
<comment type="caution">
    <text evidence="2">The sequence shown here is derived from an EMBL/GenBank/DDBJ whole genome shotgun (WGS) entry which is preliminary data.</text>
</comment>
<dbReference type="AlphaFoldDB" id="A0A0F9GIR2"/>
<proteinExistence type="predicted"/>
<keyword evidence="1" id="KW-1133">Transmembrane helix</keyword>